<evidence type="ECO:0000313" key="8">
    <source>
        <dbReference type="EMBL" id="GAA3578792.1"/>
    </source>
</evidence>
<feature type="domain" description="Glycosyl transferase family 3" evidence="6">
    <location>
        <begin position="86"/>
        <end position="339"/>
    </location>
</feature>
<feature type="binding site" evidence="5">
    <location>
        <position position="237"/>
    </location>
    <ligand>
        <name>Mg(2+)</name>
        <dbReference type="ChEBI" id="CHEBI:18420"/>
        <label>2</label>
    </ligand>
</feature>
<feature type="binding site" evidence="5">
    <location>
        <position position="92"/>
    </location>
    <ligand>
        <name>5-phospho-alpha-D-ribose 1-diphosphate</name>
        <dbReference type="ChEBI" id="CHEBI:58017"/>
    </ligand>
</feature>
<proteinExistence type="inferred from homology"/>
<organism evidence="8 9">
    <name type="scientific">Amycolatopsis ultiminotia</name>
    <dbReference type="NCBI Taxonomy" id="543629"/>
    <lineage>
        <taxon>Bacteria</taxon>
        <taxon>Bacillati</taxon>
        <taxon>Actinomycetota</taxon>
        <taxon>Actinomycetes</taxon>
        <taxon>Pseudonocardiales</taxon>
        <taxon>Pseudonocardiaceae</taxon>
        <taxon>Amycolatopsis</taxon>
    </lineage>
</organism>
<keyword evidence="5" id="KW-0028">Amino-acid biosynthesis</keyword>
<keyword evidence="5" id="KW-0460">Magnesium</keyword>
<keyword evidence="1 5" id="KW-0328">Glycosyltransferase</keyword>
<dbReference type="NCBIfam" id="TIGR01245">
    <property type="entry name" value="trpD"/>
    <property type="match status" value="1"/>
</dbReference>
<feature type="binding site" evidence="5">
    <location>
        <position position="123"/>
    </location>
    <ligand>
        <name>anthranilate</name>
        <dbReference type="ChEBI" id="CHEBI:16567"/>
        <label>1</label>
    </ligand>
</feature>
<keyword evidence="9" id="KW-1185">Reference proteome</keyword>
<feature type="binding site" evidence="5">
    <location>
        <position position="236"/>
    </location>
    <ligand>
        <name>Mg(2+)</name>
        <dbReference type="ChEBI" id="CHEBI:18420"/>
        <label>2</label>
    </ligand>
</feature>
<keyword evidence="2 5" id="KW-0808">Transferase</keyword>
<accession>A0ABP6Y8X9</accession>
<comment type="catalytic activity">
    <reaction evidence="5">
        <text>N-(5-phospho-beta-D-ribosyl)anthranilate + diphosphate = 5-phospho-alpha-D-ribose 1-diphosphate + anthranilate</text>
        <dbReference type="Rhea" id="RHEA:11768"/>
        <dbReference type="ChEBI" id="CHEBI:16567"/>
        <dbReference type="ChEBI" id="CHEBI:18277"/>
        <dbReference type="ChEBI" id="CHEBI:33019"/>
        <dbReference type="ChEBI" id="CHEBI:58017"/>
        <dbReference type="EC" id="2.4.2.18"/>
    </reaction>
</comment>
<dbReference type="Gene3D" id="1.20.970.10">
    <property type="entry name" value="Transferase, Pyrimidine Nucleoside Phosphorylase, Chain C"/>
    <property type="match status" value="1"/>
</dbReference>
<evidence type="ECO:0000256" key="1">
    <source>
        <dbReference type="ARBA" id="ARBA00022676"/>
    </source>
</evidence>
<feature type="binding site" evidence="5">
    <location>
        <position position="104"/>
    </location>
    <ligand>
        <name>Mg(2+)</name>
        <dbReference type="ChEBI" id="CHEBI:18420"/>
        <label>1</label>
    </ligand>
</feature>
<dbReference type="InterPro" id="IPR036320">
    <property type="entry name" value="Glycosyl_Trfase_fam3_N_dom_sf"/>
</dbReference>
<keyword evidence="5" id="KW-0479">Metal-binding</keyword>
<dbReference type="PANTHER" id="PTHR43285">
    <property type="entry name" value="ANTHRANILATE PHOSPHORIBOSYLTRANSFERASE"/>
    <property type="match status" value="1"/>
</dbReference>
<comment type="caution">
    <text evidence="5">Lacks conserved residue(s) required for the propagation of feature annotation.</text>
</comment>
<comment type="subunit">
    <text evidence="5">Homodimer.</text>
</comment>
<dbReference type="InterPro" id="IPR000312">
    <property type="entry name" value="Glycosyl_Trfase_fam3"/>
</dbReference>
<feature type="binding site" evidence="5">
    <location>
        <position position="178"/>
    </location>
    <ligand>
        <name>anthranilate</name>
        <dbReference type="ChEBI" id="CHEBI:16567"/>
        <label>2</label>
    </ligand>
</feature>
<evidence type="ECO:0000256" key="3">
    <source>
        <dbReference type="ARBA" id="ARBA00022822"/>
    </source>
</evidence>
<sequence>MGTTPVPPGPASQTWPALLTRLIARADLPAEDTAWAMDQIMSGAATQAQIGGFAVALRAKGETPEEISGMADAMLAHARRIELDRPAVDIVGTGGDRSNSVNISTMATIVTAAAGAPVAKHGNRSASSKSGAADVLETLGVTIDLPPEVVRASLEQIGIGFCFAPAFHPAFRHTGPPRRELGVPTTFNLLGPLTNPAQPRSALIGCAYADKTHVLAEVFARRGMSVLVARGDDGLDEITTTTTTSVWVVSGGTVTERTFDPASLGIARATAEDLRGGDAEANAEVVRELVRGKTGPVRDAVVLNAAAALAAFSGFSGSLEDDLAAGLDRAAQAIDNGAAAALLDRWIAFGR</sequence>
<feature type="binding site" evidence="5">
    <location>
        <begin position="102"/>
        <end position="105"/>
    </location>
    <ligand>
        <name>5-phospho-alpha-D-ribose 1-diphosphate</name>
        <dbReference type="ChEBI" id="CHEBI:58017"/>
    </ligand>
</feature>
<comment type="caution">
    <text evidence="8">The sequence shown here is derived from an EMBL/GenBank/DDBJ whole genome shotgun (WGS) entry which is preliminary data.</text>
</comment>
<dbReference type="InterPro" id="IPR017459">
    <property type="entry name" value="Glycosyl_Trfase_fam3_N_dom"/>
</dbReference>
<gene>
    <name evidence="5 8" type="primary">trpD</name>
    <name evidence="8" type="ORF">GCM10022222_74420</name>
</gene>
<dbReference type="GO" id="GO:0016757">
    <property type="term" value="F:glycosyltransferase activity"/>
    <property type="evidence" value="ECO:0007669"/>
    <property type="project" value="UniProtKB-KW"/>
</dbReference>
<evidence type="ECO:0000256" key="5">
    <source>
        <dbReference type="HAMAP-Rule" id="MF_00211"/>
    </source>
</evidence>
<dbReference type="RefSeq" id="WP_344867987.1">
    <property type="nucleotide sequence ID" value="NZ_BAAAZN010000023.1"/>
</dbReference>
<feature type="binding site" evidence="5">
    <location>
        <position position="132"/>
    </location>
    <ligand>
        <name>5-phospho-alpha-D-ribose 1-diphosphate</name>
        <dbReference type="ChEBI" id="CHEBI:58017"/>
    </ligand>
</feature>
<dbReference type="Pfam" id="PF00591">
    <property type="entry name" value="Glycos_transf_3"/>
    <property type="match status" value="1"/>
</dbReference>
<dbReference type="InterPro" id="IPR035902">
    <property type="entry name" value="Nuc_phospho_transferase"/>
</dbReference>
<name>A0ABP6Y8X9_9PSEU</name>
<comment type="similarity">
    <text evidence="5">Belongs to the anthranilate phosphoribosyltransferase family.</text>
</comment>
<feature type="binding site" evidence="5">
    <location>
        <position position="92"/>
    </location>
    <ligand>
        <name>anthranilate</name>
        <dbReference type="ChEBI" id="CHEBI:16567"/>
        <label>1</label>
    </ligand>
</feature>
<evidence type="ECO:0000259" key="7">
    <source>
        <dbReference type="Pfam" id="PF02885"/>
    </source>
</evidence>
<dbReference type="Proteomes" id="UP001500689">
    <property type="component" value="Unassembled WGS sequence"/>
</dbReference>
<dbReference type="Gene3D" id="3.40.1030.10">
    <property type="entry name" value="Nucleoside phosphorylase/phosphoribosyltransferase catalytic domain"/>
    <property type="match status" value="1"/>
</dbReference>
<comment type="pathway">
    <text evidence="5">Amino-acid biosynthesis; L-tryptophan biosynthesis; L-tryptophan from chorismate: step 2/5.</text>
</comment>
<feature type="binding site" evidence="5">
    <location>
        <begin position="95"/>
        <end position="96"/>
    </location>
    <ligand>
        <name>5-phospho-alpha-D-ribose 1-diphosphate</name>
        <dbReference type="ChEBI" id="CHEBI:58017"/>
    </ligand>
</feature>
<evidence type="ECO:0000256" key="4">
    <source>
        <dbReference type="ARBA" id="ARBA00023141"/>
    </source>
</evidence>
<dbReference type="HAMAP" id="MF_00211">
    <property type="entry name" value="TrpD"/>
    <property type="match status" value="1"/>
</dbReference>
<keyword evidence="4 5" id="KW-0057">Aromatic amino acid biosynthesis</keyword>
<evidence type="ECO:0000256" key="2">
    <source>
        <dbReference type="ARBA" id="ARBA00022679"/>
    </source>
</evidence>
<dbReference type="Pfam" id="PF02885">
    <property type="entry name" value="Glycos_trans_3N"/>
    <property type="match status" value="1"/>
</dbReference>
<feature type="binding site" evidence="5">
    <location>
        <position position="237"/>
    </location>
    <ligand>
        <name>Mg(2+)</name>
        <dbReference type="ChEBI" id="CHEBI:18420"/>
        <label>1</label>
    </ligand>
</feature>
<dbReference type="EMBL" id="BAAAZN010000023">
    <property type="protein sequence ID" value="GAA3578792.1"/>
    <property type="molecule type" value="Genomic_DNA"/>
</dbReference>
<feature type="domain" description="Glycosyl transferase family 3 N-terminal" evidence="7">
    <location>
        <begin position="17"/>
        <end position="78"/>
    </location>
</feature>
<protein>
    <recommendedName>
        <fullName evidence="5">Anthranilate phosphoribosyltransferase</fullName>
        <ecNumber evidence="5">2.4.2.18</ecNumber>
    </recommendedName>
</protein>
<feature type="binding site" evidence="5">
    <location>
        <position position="100"/>
    </location>
    <ligand>
        <name>5-phospho-alpha-D-ribose 1-diphosphate</name>
        <dbReference type="ChEBI" id="CHEBI:58017"/>
    </ligand>
</feature>
<keyword evidence="3 5" id="KW-0822">Tryptophan biosynthesis</keyword>
<dbReference type="SUPFAM" id="SSF47648">
    <property type="entry name" value="Nucleoside phosphorylase/phosphoribosyltransferase N-terminal domain"/>
    <property type="match status" value="1"/>
</dbReference>
<dbReference type="EC" id="2.4.2.18" evidence="5"/>
<reference evidence="9" key="1">
    <citation type="journal article" date="2019" name="Int. J. Syst. Evol. Microbiol.">
        <title>The Global Catalogue of Microorganisms (GCM) 10K type strain sequencing project: providing services to taxonomists for standard genome sequencing and annotation.</title>
        <authorList>
            <consortium name="The Broad Institute Genomics Platform"/>
            <consortium name="The Broad Institute Genome Sequencing Center for Infectious Disease"/>
            <person name="Wu L."/>
            <person name="Ma J."/>
        </authorList>
    </citation>
    <scope>NUCLEOTIDE SEQUENCE [LARGE SCALE GENOMIC DNA]</scope>
    <source>
        <strain evidence="9">JCM 16898</strain>
    </source>
</reference>
<comment type="cofactor">
    <cofactor evidence="5">
        <name>Mg(2+)</name>
        <dbReference type="ChEBI" id="CHEBI:18420"/>
    </cofactor>
    <text evidence="5">Binds 2 magnesium ions per monomer.</text>
</comment>
<feature type="binding site" evidence="5">
    <location>
        <begin position="120"/>
        <end position="128"/>
    </location>
    <ligand>
        <name>5-phospho-alpha-D-ribose 1-diphosphate</name>
        <dbReference type="ChEBI" id="CHEBI:58017"/>
    </ligand>
</feature>
<dbReference type="SUPFAM" id="SSF52418">
    <property type="entry name" value="Nucleoside phosphorylase/phosphoribosyltransferase catalytic domain"/>
    <property type="match status" value="1"/>
</dbReference>
<dbReference type="InterPro" id="IPR005940">
    <property type="entry name" value="Anthranilate_Pribosyl_Tfrase"/>
</dbReference>
<comment type="function">
    <text evidence="5">Catalyzes the transfer of the phosphoribosyl group of 5-phosphorylribose-1-pyrophosphate (PRPP) to anthranilate to yield N-(5'-phosphoribosyl)-anthranilate (PRA).</text>
</comment>
<evidence type="ECO:0000259" key="6">
    <source>
        <dbReference type="Pfam" id="PF00591"/>
    </source>
</evidence>
<evidence type="ECO:0000313" key="9">
    <source>
        <dbReference type="Proteomes" id="UP001500689"/>
    </source>
</evidence>
<dbReference type="PANTHER" id="PTHR43285:SF2">
    <property type="entry name" value="ANTHRANILATE PHOSPHORIBOSYLTRANSFERASE"/>
    <property type="match status" value="1"/>
</dbReference>